<name>A0A2I0VNQ0_9ASPA</name>
<protein>
    <recommendedName>
        <fullName evidence="1">DUF4216 domain-containing protein</fullName>
    </recommendedName>
</protein>
<gene>
    <name evidence="2" type="ORF">MA16_Dca004651</name>
</gene>
<organism evidence="2 3">
    <name type="scientific">Dendrobium catenatum</name>
    <dbReference type="NCBI Taxonomy" id="906689"/>
    <lineage>
        <taxon>Eukaryota</taxon>
        <taxon>Viridiplantae</taxon>
        <taxon>Streptophyta</taxon>
        <taxon>Embryophyta</taxon>
        <taxon>Tracheophyta</taxon>
        <taxon>Spermatophyta</taxon>
        <taxon>Magnoliopsida</taxon>
        <taxon>Liliopsida</taxon>
        <taxon>Asparagales</taxon>
        <taxon>Orchidaceae</taxon>
        <taxon>Epidendroideae</taxon>
        <taxon>Malaxideae</taxon>
        <taxon>Dendrobiinae</taxon>
        <taxon>Dendrobium</taxon>
    </lineage>
</organism>
<dbReference type="PANTHER" id="PTHR48258:SF3">
    <property type="entry name" value="FK506-BINDING PROTEIN 4-LIKE ISOFORM X1"/>
    <property type="match status" value="1"/>
</dbReference>
<proteinExistence type="predicted"/>
<evidence type="ECO:0000259" key="1">
    <source>
        <dbReference type="Pfam" id="PF13952"/>
    </source>
</evidence>
<evidence type="ECO:0000313" key="3">
    <source>
        <dbReference type="Proteomes" id="UP000233837"/>
    </source>
</evidence>
<sequence length="97" mass="11336">MIITLTSSFTSIKDNNPISSNLTYYGILKNVIELDYTVERSVILFEIDWISKGKRLKEDEDGFILTNFNKIKWHQEPFALASQVQQVFYVENHIHPT</sequence>
<evidence type="ECO:0000313" key="2">
    <source>
        <dbReference type="EMBL" id="PKU65036.1"/>
    </source>
</evidence>
<accession>A0A2I0VNQ0</accession>
<dbReference type="Pfam" id="PF13952">
    <property type="entry name" value="DUF4216"/>
    <property type="match status" value="1"/>
</dbReference>
<feature type="domain" description="DUF4216" evidence="1">
    <location>
        <begin position="32"/>
        <end position="95"/>
    </location>
</feature>
<dbReference type="AlphaFoldDB" id="A0A2I0VNQ0"/>
<keyword evidence="3" id="KW-1185">Reference proteome</keyword>
<dbReference type="InterPro" id="IPR025312">
    <property type="entry name" value="DUF4216"/>
</dbReference>
<reference evidence="2 3" key="2">
    <citation type="journal article" date="2017" name="Nature">
        <title>The Apostasia genome and the evolution of orchids.</title>
        <authorList>
            <person name="Zhang G.Q."/>
            <person name="Liu K.W."/>
            <person name="Li Z."/>
            <person name="Lohaus R."/>
            <person name="Hsiao Y.Y."/>
            <person name="Niu S.C."/>
            <person name="Wang J.Y."/>
            <person name="Lin Y.C."/>
            <person name="Xu Q."/>
            <person name="Chen L.J."/>
            <person name="Yoshida K."/>
            <person name="Fujiwara S."/>
            <person name="Wang Z.W."/>
            <person name="Zhang Y.Q."/>
            <person name="Mitsuda N."/>
            <person name="Wang M."/>
            <person name="Liu G.H."/>
            <person name="Pecoraro L."/>
            <person name="Huang H.X."/>
            <person name="Xiao X.J."/>
            <person name="Lin M."/>
            <person name="Wu X.Y."/>
            <person name="Wu W.L."/>
            <person name="Chen Y.Y."/>
            <person name="Chang S.B."/>
            <person name="Sakamoto S."/>
            <person name="Ohme-Takagi M."/>
            <person name="Yagi M."/>
            <person name="Zeng S.J."/>
            <person name="Shen C.Y."/>
            <person name="Yeh C.M."/>
            <person name="Luo Y.B."/>
            <person name="Tsai W.C."/>
            <person name="Van de Peer Y."/>
            <person name="Liu Z.J."/>
        </authorList>
    </citation>
    <scope>NUCLEOTIDE SEQUENCE [LARGE SCALE GENOMIC DNA]</scope>
    <source>
        <tissue evidence="2">The whole plant</tissue>
    </source>
</reference>
<dbReference type="Proteomes" id="UP000233837">
    <property type="component" value="Unassembled WGS sequence"/>
</dbReference>
<reference evidence="2 3" key="1">
    <citation type="journal article" date="2016" name="Sci. Rep.">
        <title>The Dendrobium catenatum Lindl. genome sequence provides insights into polysaccharide synthase, floral development and adaptive evolution.</title>
        <authorList>
            <person name="Zhang G.Q."/>
            <person name="Xu Q."/>
            <person name="Bian C."/>
            <person name="Tsai W.C."/>
            <person name="Yeh C.M."/>
            <person name="Liu K.W."/>
            <person name="Yoshida K."/>
            <person name="Zhang L.S."/>
            <person name="Chang S.B."/>
            <person name="Chen F."/>
            <person name="Shi Y."/>
            <person name="Su Y.Y."/>
            <person name="Zhang Y.Q."/>
            <person name="Chen L.J."/>
            <person name="Yin Y."/>
            <person name="Lin M."/>
            <person name="Huang H."/>
            <person name="Deng H."/>
            <person name="Wang Z.W."/>
            <person name="Zhu S.L."/>
            <person name="Zhao X."/>
            <person name="Deng C."/>
            <person name="Niu S.C."/>
            <person name="Huang J."/>
            <person name="Wang M."/>
            <person name="Liu G.H."/>
            <person name="Yang H.J."/>
            <person name="Xiao X.J."/>
            <person name="Hsiao Y.Y."/>
            <person name="Wu W.L."/>
            <person name="Chen Y.Y."/>
            <person name="Mitsuda N."/>
            <person name="Ohme-Takagi M."/>
            <person name="Luo Y.B."/>
            <person name="Van de Peer Y."/>
            <person name="Liu Z.J."/>
        </authorList>
    </citation>
    <scope>NUCLEOTIDE SEQUENCE [LARGE SCALE GENOMIC DNA]</scope>
    <source>
        <tissue evidence="2">The whole plant</tissue>
    </source>
</reference>
<dbReference type="PANTHER" id="PTHR48258">
    <property type="entry name" value="DUF4218 DOMAIN-CONTAINING PROTEIN-RELATED"/>
    <property type="match status" value="1"/>
</dbReference>
<dbReference type="EMBL" id="KZ503378">
    <property type="protein sequence ID" value="PKU65036.1"/>
    <property type="molecule type" value="Genomic_DNA"/>
</dbReference>